<comment type="caution">
    <text evidence="1">The sequence shown here is derived from an EMBL/GenBank/DDBJ whole genome shotgun (WGS) entry which is preliminary data.</text>
</comment>
<accession>A0ACC2NUU5</accession>
<name>A0ACC2NUU5_9HYME</name>
<sequence length="117" mass="12986">MYELQDRLGMLHFVEPLRPLSQPEPILPPPAFTLTPPVSGHMTHPAAQLLLEYLRASDYDNYNSGSDDLYGQYSLPPPPVACCFSPADYASRSLSEQSYDCSSASGLLKQMFCIPMK</sequence>
<organism evidence="1 2">
    <name type="scientific">Eretmocerus hayati</name>
    <dbReference type="NCBI Taxonomy" id="131215"/>
    <lineage>
        <taxon>Eukaryota</taxon>
        <taxon>Metazoa</taxon>
        <taxon>Ecdysozoa</taxon>
        <taxon>Arthropoda</taxon>
        <taxon>Hexapoda</taxon>
        <taxon>Insecta</taxon>
        <taxon>Pterygota</taxon>
        <taxon>Neoptera</taxon>
        <taxon>Endopterygota</taxon>
        <taxon>Hymenoptera</taxon>
        <taxon>Apocrita</taxon>
        <taxon>Proctotrupomorpha</taxon>
        <taxon>Chalcidoidea</taxon>
        <taxon>Aphelinidae</taxon>
        <taxon>Aphelininae</taxon>
        <taxon>Eretmocerus</taxon>
    </lineage>
</organism>
<evidence type="ECO:0000313" key="2">
    <source>
        <dbReference type="Proteomes" id="UP001239111"/>
    </source>
</evidence>
<evidence type="ECO:0000313" key="1">
    <source>
        <dbReference type="EMBL" id="KAJ8674960.1"/>
    </source>
</evidence>
<protein>
    <submittedName>
        <fullName evidence="1">Uncharacterized protein</fullName>
    </submittedName>
</protein>
<dbReference type="Proteomes" id="UP001239111">
    <property type="component" value="Chromosome 2"/>
</dbReference>
<dbReference type="EMBL" id="CM056742">
    <property type="protein sequence ID" value="KAJ8674960.1"/>
    <property type="molecule type" value="Genomic_DNA"/>
</dbReference>
<gene>
    <name evidence="1" type="ORF">QAD02_010746</name>
</gene>
<reference evidence="1" key="1">
    <citation type="submission" date="2023-04" db="EMBL/GenBank/DDBJ databases">
        <title>A chromosome-level genome assembly of the parasitoid wasp Eretmocerus hayati.</title>
        <authorList>
            <person name="Zhong Y."/>
            <person name="Liu S."/>
            <person name="Liu Y."/>
        </authorList>
    </citation>
    <scope>NUCLEOTIDE SEQUENCE</scope>
    <source>
        <strain evidence="1">ZJU_SS_LIU_2023</strain>
    </source>
</reference>
<keyword evidence="2" id="KW-1185">Reference proteome</keyword>
<proteinExistence type="predicted"/>